<dbReference type="Pfam" id="PF00691">
    <property type="entry name" value="OmpA"/>
    <property type="match status" value="1"/>
</dbReference>
<feature type="domain" description="OmpA-like" evidence="11">
    <location>
        <begin position="114"/>
        <end position="230"/>
    </location>
</feature>
<dbReference type="AlphaFoldDB" id="A0A4Q7YNC5"/>
<feature type="chain" id="PRO_5020936311" description="Peptidoglycan-associated protein" evidence="10">
    <location>
        <begin position="22"/>
        <end position="230"/>
    </location>
</feature>
<dbReference type="PANTHER" id="PTHR30329">
    <property type="entry name" value="STATOR ELEMENT OF FLAGELLAR MOTOR COMPLEX"/>
    <property type="match status" value="1"/>
</dbReference>
<feature type="signal peptide" evidence="10">
    <location>
        <begin position="1"/>
        <end position="21"/>
    </location>
</feature>
<keyword evidence="7" id="KW-0131">Cell cycle</keyword>
<dbReference type="InterPro" id="IPR006665">
    <property type="entry name" value="OmpA-like"/>
</dbReference>
<dbReference type="SUPFAM" id="SSF103088">
    <property type="entry name" value="OmpA-like"/>
    <property type="match status" value="1"/>
</dbReference>
<dbReference type="GO" id="GO:0009279">
    <property type="term" value="C:cell outer membrane"/>
    <property type="evidence" value="ECO:0007669"/>
    <property type="project" value="UniProtKB-SubCell"/>
</dbReference>
<evidence type="ECO:0000256" key="9">
    <source>
        <dbReference type="SAM" id="MobiDB-lite"/>
    </source>
</evidence>
<keyword evidence="4" id="KW-0564">Palmitate</keyword>
<evidence type="ECO:0000256" key="3">
    <source>
        <dbReference type="ARBA" id="ARBA00023136"/>
    </source>
</evidence>
<evidence type="ECO:0000256" key="8">
    <source>
        <dbReference type="PROSITE-ProRule" id="PRU00473"/>
    </source>
</evidence>
<dbReference type="InterPro" id="IPR039001">
    <property type="entry name" value="Pal"/>
</dbReference>
<accession>A0A4Q7YNC5</accession>
<comment type="subunit">
    <text evidence="7">The Tol-Pal system is composed of five core proteins: the inner membrane proteins TolA, TolQ and TolR, the periplasmic protein TolB and the outer membrane protein Pal. They form a network linking the inner and outer membranes and the peptidoglycan layer.</text>
</comment>
<comment type="caution">
    <text evidence="12">The sequence shown here is derived from an EMBL/GenBank/DDBJ whole genome shotgun (WGS) entry which is preliminary data.</text>
</comment>
<dbReference type="RefSeq" id="WP_242610273.1">
    <property type="nucleotide sequence ID" value="NZ_SHKX01000014.1"/>
</dbReference>
<organism evidence="12 13">
    <name type="scientific">Fluviicoccus keumensis</name>
    <dbReference type="NCBI Taxonomy" id="1435465"/>
    <lineage>
        <taxon>Bacteria</taxon>
        <taxon>Pseudomonadati</taxon>
        <taxon>Pseudomonadota</taxon>
        <taxon>Gammaproteobacteria</taxon>
        <taxon>Moraxellales</taxon>
        <taxon>Moraxellaceae</taxon>
        <taxon>Fluviicoccus</taxon>
    </lineage>
</organism>
<protein>
    <recommendedName>
        <fullName evidence="7">Peptidoglycan-associated protein</fullName>
    </recommendedName>
</protein>
<dbReference type="InterPro" id="IPR036737">
    <property type="entry name" value="OmpA-like_sf"/>
</dbReference>
<comment type="function">
    <text evidence="7">Part of the Tol-Pal system, which plays a role in outer membrane invagination during cell division and is important for maintaining outer membrane integrity.</text>
</comment>
<comment type="subcellular location">
    <subcellularLocation>
        <location evidence="1">Cell outer membrane</location>
    </subcellularLocation>
</comment>
<dbReference type="GO" id="GO:0051301">
    <property type="term" value="P:cell division"/>
    <property type="evidence" value="ECO:0007669"/>
    <property type="project" value="UniProtKB-UniRule"/>
</dbReference>
<dbReference type="PRINTS" id="PR01021">
    <property type="entry name" value="OMPADOMAIN"/>
</dbReference>
<evidence type="ECO:0000256" key="6">
    <source>
        <dbReference type="ARBA" id="ARBA00023288"/>
    </source>
</evidence>
<evidence type="ECO:0000313" key="13">
    <source>
        <dbReference type="Proteomes" id="UP000292423"/>
    </source>
</evidence>
<evidence type="ECO:0000256" key="2">
    <source>
        <dbReference type="ARBA" id="ARBA00022729"/>
    </source>
</evidence>
<evidence type="ECO:0000256" key="10">
    <source>
        <dbReference type="SAM" id="SignalP"/>
    </source>
</evidence>
<feature type="region of interest" description="Disordered" evidence="9">
    <location>
        <begin position="77"/>
        <end position="120"/>
    </location>
</feature>
<dbReference type="Proteomes" id="UP000292423">
    <property type="component" value="Unassembled WGS sequence"/>
</dbReference>
<keyword evidence="5" id="KW-0998">Cell outer membrane</keyword>
<evidence type="ECO:0000256" key="4">
    <source>
        <dbReference type="ARBA" id="ARBA00023139"/>
    </source>
</evidence>
<keyword evidence="7" id="KW-0132">Cell division</keyword>
<dbReference type="InterPro" id="IPR006664">
    <property type="entry name" value="OMP_bac"/>
</dbReference>
<dbReference type="PANTHER" id="PTHR30329:SF21">
    <property type="entry name" value="LIPOPROTEIN YIAD-RELATED"/>
    <property type="match status" value="1"/>
</dbReference>
<name>A0A4Q7YNC5_9GAMM</name>
<keyword evidence="2 10" id="KW-0732">Signal</keyword>
<dbReference type="EMBL" id="SHKX01000014">
    <property type="protein sequence ID" value="RZU38169.1"/>
    <property type="molecule type" value="Genomic_DNA"/>
</dbReference>
<gene>
    <name evidence="7" type="primary">pal</name>
    <name evidence="12" type="ORF">EV700_2747</name>
</gene>
<dbReference type="CDD" id="cd07185">
    <property type="entry name" value="OmpA_C-like"/>
    <property type="match status" value="1"/>
</dbReference>
<comment type="similarity">
    <text evidence="7">Belongs to the Pal lipoprotein family.</text>
</comment>
<evidence type="ECO:0000259" key="11">
    <source>
        <dbReference type="PROSITE" id="PS51123"/>
    </source>
</evidence>
<dbReference type="InterPro" id="IPR050330">
    <property type="entry name" value="Bact_OuterMem_StrucFunc"/>
</dbReference>
<sequence>MSFKHGLLFLAIAAFSLPGCSSHKTVNTPVSGQPGAITPPTASATAVAAPVNANDTASASAAAAGTSGAATSGKTIANVKNSSKGNSMTGGRTASNGTGDSPASGSQRPGRSATGGQLTSTPDTIYFAFDDFSLSQDDQGALQAVADRMKSNTGISVELLGHTDERGTVNYNLALGERRGQTVEAYLRALGIKADRMEVISYGETKPAADGHDESAWAHNRRVEIHLQTP</sequence>
<dbReference type="Gene3D" id="3.30.1330.60">
    <property type="entry name" value="OmpA-like domain"/>
    <property type="match status" value="1"/>
</dbReference>
<evidence type="ECO:0000256" key="1">
    <source>
        <dbReference type="ARBA" id="ARBA00004442"/>
    </source>
</evidence>
<evidence type="ECO:0000256" key="5">
    <source>
        <dbReference type="ARBA" id="ARBA00023237"/>
    </source>
</evidence>
<dbReference type="HAMAP" id="MF_02204">
    <property type="entry name" value="Pal"/>
    <property type="match status" value="1"/>
</dbReference>
<proteinExistence type="inferred from homology"/>
<evidence type="ECO:0000313" key="12">
    <source>
        <dbReference type="EMBL" id="RZU38169.1"/>
    </source>
</evidence>
<keyword evidence="13" id="KW-1185">Reference proteome</keyword>
<reference evidence="12 13" key="1">
    <citation type="submission" date="2019-02" db="EMBL/GenBank/DDBJ databases">
        <title>Genomic Encyclopedia of Type Strains, Phase IV (KMG-IV): sequencing the most valuable type-strain genomes for metagenomic binning, comparative biology and taxonomic classification.</title>
        <authorList>
            <person name="Goeker M."/>
        </authorList>
    </citation>
    <scope>NUCLEOTIDE SEQUENCE [LARGE SCALE GENOMIC DNA]</scope>
    <source>
        <strain evidence="12 13">DSM 105135</strain>
    </source>
</reference>
<keyword evidence="3 8" id="KW-0472">Membrane</keyword>
<evidence type="ECO:0000256" key="7">
    <source>
        <dbReference type="HAMAP-Rule" id="MF_02204"/>
    </source>
</evidence>
<dbReference type="PROSITE" id="PS51123">
    <property type="entry name" value="OMPA_2"/>
    <property type="match status" value="1"/>
</dbReference>
<keyword evidence="6 12" id="KW-0449">Lipoprotein</keyword>